<dbReference type="PANTHER" id="PTHR33112:SF16">
    <property type="entry name" value="HETEROKARYON INCOMPATIBILITY DOMAIN-CONTAINING PROTEIN"/>
    <property type="match status" value="1"/>
</dbReference>
<dbReference type="InterPro" id="IPR010730">
    <property type="entry name" value="HET"/>
</dbReference>
<gene>
    <name evidence="4" type="ORF">NA57DRAFT_78175</name>
</gene>
<dbReference type="OrthoDB" id="5347061at2759"/>
<feature type="repeat" description="ANK" evidence="1">
    <location>
        <begin position="96"/>
        <end position="128"/>
    </location>
</feature>
<evidence type="ECO:0000313" key="5">
    <source>
        <dbReference type="Proteomes" id="UP000799772"/>
    </source>
</evidence>
<evidence type="ECO:0000256" key="2">
    <source>
        <dbReference type="SAM" id="MobiDB-lite"/>
    </source>
</evidence>
<feature type="repeat" description="ANK" evidence="1">
    <location>
        <begin position="54"/>
        <end position="86"/>
    </location>
</feature>
<evidence type="ECO:0000256" key="1">
    <source>
        <dbReference type="PROSITE-ProRule" id="PRU00023"/>
    </source>
</evidence>
<keyword evidence="1" id="KW-0040">ANK repeat</keyword>
<reference evidence="4" key="1">
    <citation type="journal article" date="2020" name="Stud. Mycol.">
        <title>101 Dothideomycetes genomes: a test case for predicting lifestyles and emergence of pathogens.</title>
        <authorList>
            <person name="Haridas S."/>
            <person name="Albert R."/>
            <person name="Binder M."/>
            <person name="Bloem J."/>
            <person name="Labutti K."/>
            <person name="Salamov A."/>
            <person name="Andreopoulos B."/>
            <person name="Baker S."/>
            <person name="Barry K."/>
            <person name="Bills G."/>
            <person name="Bluhm B."/>
            <person name="Cannon C."/>
            <person name="Castanera R."/>
            <person name="Culley D."/>
            <person name="Daum C."/>
            <person name="Ezra D."/>
            <person name="Gonzalez J."/>
            <person name="Henrissat B."/>
            <person name="Kuo A."/>
            <person name="Liang C."/>
            <person name="Lipzen A."/>
            <person name="Lutzoni F."/>
            <person name="Magnuson J."/>
            <person name="Mondo S."/>
            <person name="Nolan M."/>
            <person name="Ohm R."/>
            <person name="Pangilinan J."/>
            <person name="Park H.-J."/>
            <person name="Ramirez L."/>
            <person name="Alfaro M."/>
            <person name="Sun H."/>
            <person name="Tritt A."/>
            <person name="Yoshinaga Y."/>
            <person name="Zwiers L.-H."/>
            <person name="Turgeon B."/>
            <person name="Goodwin S."/>
            <person name="Spatafora J."/>
            <person name="Crous P."/>
            <person name="Grigoriev I."/>
        </authorList>
    </citation>
    <scope>NUCLEOTIDE SEQUENCE</scope>
    <source>
        <strain evidence="4">CBS 133067</strain>
    </source>
</reference>
<feature type="region of interest" description="Disordered" evidence="2">
    <location>
        <begin position="217"/>
        <end position="238"/>
    </location>
</feature>
<dbReference type="Proteomes" id="UP000799772">
    <property type="component" value="Unassembled WGS sequence"/>
</dbReference>
<dbReference type="Pfam" id="PF06985">
    <property type="entry name" value="HET"/>
    <property type="match status" value="1"/>
</dbReference>
<dbReference type="InterPro" id="IPR002110">
    <property type="entry name" value="Ankyrin_rpt"/>
</dbReference>
<proteinExistence type="predicted"/>
<dbReference type="EMBL" id="ML978129">
    <property type="protein sequence ID" value="KAF2096570.1"/>
    <property type="molecule type" value="Genomic_DNA"/>
</dbReference>
<feature type="domain" description="Heterokaryon incompatibility" evidence="3">
    <location>
        <begin position="298"/>
        <end position="456"/>
    </location>
</feature>
<keyword evidence="5" id="KW-1185">Reference proteome</keyword>
<dbReference type="Pfam" id="PF13857">
    <property type="entry name" value="Ank_5"/>
    <property type="match status" value="1"/>
</dbReference>
<dbReference type="PROSITE" id="PS50297">
    <property type="entry name" value="ANK_REP_REGION"/>
    <property type="match status" value="2"/>
</dbReference>
<evidence type="ECO:0000259" key="3">
    <source>
        <dbReference type="Pfam" id="PF06985"/>
    </source>
</evidence>
<comment type="caution">
    <text evidence="4">The sequence shown here is derived from an EMBL/GenBank/DDBJ whole genome shotgun (WGS) entry which is preliminary data.</text>
</comment>
<dbReference type="SMART" id="SM00248">
    <property type="entry name" value="ANK"/>
    <property type="match status" value="4"/>
</dbReference>
<dbReference type="Gene3D" id="1.25.40.20">
    <property type="entry name" value="Ankyrin repeat-containing domain"/>
    <property type="match status" value="1"/>
</dbReference>
<protein>
    <recommendedName>
        <fullName evidence="3">Heterokaryon incompatibility domain-containing protein</fullName>
    </recommendedName>
</protein>
<dbReference type="PANTHER" id="PTHR33112">
    <property type="entry name" value="DOMAIN PROTEIN, PUTATIVE-RELATED"/>
    <property type="match status" value="1"/>
</dbReference>
<name>A0A9P4IC57_9PEZI</name>
<dbReference type="PROSITE" id="PS50088">
    <property type="entry name" value="ANK_REPEAT"/>
    <property type="match status" value="2"/>
</dbReference>
<organism evidence="4 5">
    <name type="scientific">Rhizodiscina lignyota</name>
    <dbReference type="NCBI Taxonomy" id="1504668"/>
    <lineage>
        <taxon>Eukaryota</taxon>
        <taxon>Fungi</taxon>
        <taxon>Dikarya</taxon>
        <taxon>Ascomycota</taxon>
        <taxon>Pezizomycotina</taxon>
        <taxon>Dothideomycetes</taxon>
        <taxon>Pleosporomycetidae</taxon>
        <taxon>Aulographales</taxon>
        <taxon>Rhizodiscinaceae</taxon>
        <taxon>Rhizodiscina</taxon>
    </lineage>
</organism>
<dbReference type="AlphaFoldDB" id="A0A9P4IC57"/>
<dbReference type="SUPFAM" id="SSF48403">
    <property type="entry name" value="Ankyrin repeat"/>
    <property type="match status" value="1"/>
</dbReference>
<sequence length="773" mass="87536">MFIRSNGGCRPPEGDLIDPKRCTQALFSPVLNGSPDLVELLVNFGARIEAHNRKGMTALHEAVRTHKANIVRILIDNGADINGTVSTGGYGHEYLSGFTALHLAVLEGQGDIVRILLDAGVDVHISTSYNWTAFDLALVERQTIIANILEEYAGDLKQELNYRAHCFSKTFQNPEQDEDVKLSRFVLDHGFQYWDGKYRTFYVRLILEIQGNRSDVERNSNKSSPVAKAIAKTEPYDRQSSGSERSIAIAAAWLETCTTSHKTCGLNAMSELPSRVIDVGSEGSHPFLCISAQDKARYTALSYCWGTKHNFVTTSSTLDDMMSGVPLHRFPKTMRDAIIITRGLGIRYLWIDALCIIQDSEEDFAKEAAEMGDIYSHATVTIAATDSKSCQDGIFEERNWRTGALLHLDLRIPSGSGTISPHEGTSSIKRILARRDMPWSHESHQILDTRGWTMQEKLLSRRYLSCSTLELHWSCLEATSSETRAYLLPRSFDTDRYLHSDEMQNIQNIQNMLAIQCNERDDGDAFSVWLGLVAEYSKRTFSESTDKIIALAGFQDQLSVLFNDVPIAGMWKNRFFLRSLLWTPCPYSNLFDSGNTADDSDVMGNRFHGPSWSWTSADGEITYENFSSAEFSFLMEVLSWDLKISPGQRSIEGSITIRGKIVFSKAADQFWWGMDDDEVDPLMQYCSHYYREKCRFLKEPGKKWCLLLAERPFEPPSKVGRPRWPNGRKPAMVCMVLEPVNLQQLEFRRACIVELAKPKRMLRRSFTKVIKLL</sequence>
<evidence type="ECO:0000313" key="4">
    <source>
        <dbReference type="EMBL" id="KAF2096570.1"/>
    </source>
</evidence>
<dbReference type="Pfam" id="PF12796">
    <property type="entry name" value="Ank_2"/>
    <property type="match status" value="1"/>
</dbReference>
<accession>A0A9P4IC57</accession>
<dbReference type="InterPro" id="IPR036770">
    <property type="entry name" value="Ankyrin_rpt-contain_sf"/>
</dbReference>